<evidence type="ECO:0008006" key="4">
    <source>
        <dbReference type="Google" id="ProtNLM"/>
    </source>
</evidence>
<keyword evidence="3" id="KW-1185">Reference proteome</keyword>
<comment type="caution">
    <text evidence="2">The sequence shown here is derived from an EMBL/GenBank/DDBJ whole genome shotgun (WGS) entry which is preliminary data.</text>
</comment>
<evidence type="ECO:0000313" key="2">
    <source>
        <dbReference type="EMBL" id="GAA0727305.1"/>
    </source>
</evidence>
<reference evidence="3" key="1">
    <citation type="journal article" date="2019" name="Int. J. Syst. Evol. Microbiol.">
        <title>The Global Catalogue of Microorganisms (GCM) 10K type strain sequencing project: providing services to taxonomists for standard genome sequencing and annotation.</title>
        <authorList>
            <consortium name="The Broad Institute Genomics Platform"/>
            <consortium name="The Broad Institute Genome Sequencing Center for Infectious Disease"/>
            <person name="Wu L."/>
            <person name="Ma J."/>
        </authorList>
    </citation>
    <scope>NUCLEOTIDE SEQUENCE [LARGE SCALE GENOMIC DNA]</scope>
    <source>
        <strain evidence="3">JCM 1405</strain>
    </source>
</reference>
<sequence>MNTHVNENLDSLFTEVQEFAKQNSVMGTPMTVENKTLVPVVSVTVGYGSGTSSMKAGSTSTTTPGLGLGARISTDAIVVIDKENVSMLPVTQKSNGNQLMDKIPQMISNMMPGGQQQQGQQQNQQQGQQQGQQNAQQSNQPPMQGMTPQQTALKPNK</sequence>
<accession>A0ABP3UBL2</accession>
<dbReference type="PANTHER" id="PTHR39162">
    <property type="entry name" value="GLL3345 PROTEIN"/>
    <property type="match status" value="1"/>
</dbReference>
<feature type="compositionally biased region" description="Low complexity" evidence="1">
    <location>
        <begin position="113"/>
        <end position="151"/>
    </location>
</feature>
<dbReference type="EMBL" id="BAAACF010000003">
    <property type="protein sequence ID" value="GAA0727305.1"/>
    <property type="molecule type" value="Genomic_DNA"/>
</dbReference>
<dbReference type="Pfam" id="PF09579">
    <property type="entry name" value="Spore_YtfJ"/>
    <property type="match status" value="1"/>
</dbReference>
<dbReference type="InterPro" id="IPR014229">
    <property type="entry name" value="Spore_YtfJ"/>
</dbReference>
<name>A0ABP3UBL2_9CLOT</name>
<dbReference type="PANTHER" id="PTHR39162:SF1">
    <property type="entry name" value="SPORULATION PROTEIN YTFJ"/>
    <property type="match status" value="1"/>
</dbReference>
<gene>
    <name evidence="2" type="ORF">GCM10008905_24760</name>
</gene>
<dbReference type="Proteomes" id="UP001500339">
    <property type="component" value="Unassembled WGS sequence"/>
</dbReference>
<organism evidence="2 3">
    <name type="scientific">Clostridium malenominatum</name>
    <dbReference type="NCBI Taxonomy" id="1539"/>
    <lineage>
        <taxon>Bacteria</taxon>
        <taxon>Bacillati</taxon>
        <taxon>Bacillota</taxon>
        <taxon>Clostridia</taxon>
        <taxon>Eubacteriales</taxon>
        <taxon>Clostridiaceae</taxon>
        <taxon>Clostridium</taxon>
    </lineage>
</organism>
<protein>
    <recommendedName>
        <fullName evidence="4">Sporulation protein YtfJ</fullName>
    </recommendedName>
</protein>
<dbReference type="RefSeq" id="WP_343770130.1">
    <property type="nucleotide sequence ID" value="NZ_BAAACF010000003.1"/>
</dbReference>
<evidence type="ECO:0000313" key="3">
    <source>
        <dbReference type="Proteomes" id="UP001500339"/>
    </source>
</evidence>
<proteinExistence type="predicted"/>
<feature type="region of interest" description="Disordered" evidence="1">
    <location>
        <begin position="108"/>
        <end position="157"/>
    </location>
</feature>
<evidence type="ECO:0000256" key="1">
    <source>
        <dbReference type="SAM" id="MobiDB-lite"/>
    </source>
</evidence>